<feature type="compositionally biased region" description="Basic and acidic residues" evidence="1">
    <location>
        <begin position="73"/>
        <end position="85"/>
    </location>
</feature>
<dbReference type="EMBL" id="JAAIJR010000045">
    <property type="protein sequence ID" value="NEX21110.1"/>
    <property type="molecule type" value="Genomic_DNA"/>
</dbReference>
<name>A0A6P1DUG7_9GAMM</name>
<dbReference type="InterPro" id="IPR036930">
    <property type="entry name" value="WGR_dom_sf"/>
</dbReference>
<organism evidence="3 4">
    <name type="scientific">Thiorhodococcus mannitoliphagus</name>
    <dbReference type="NCBI Taxonomy" id="329406"/>
    <lineage>
        <taxon>Bacteria</taxon>
        <taxon>Pseudomonadati</taxon>
        <taxon>Pseudomonadota</taxon>
        <taxon>Gammaproteobacteria</taxon>
        <taxon>Chromatiales</taxon>
        <taxon>Chromatiaceae</taxon>
        <taxon>Thiorhodococcus</taxon>
    </lineage>
</organism>
<gene>
    <name evidence="3" type="ORF">G3480_12440</name>
</gene>
<feature type="domain" description="WGR" evidence="2">
    <location>
        <begin position="8"/>
        <end position="73"/>
    </location>
</feature>
<dbReference type="RefSeq" id="WP_164654214.1">
    <property type="nucleotide sequence ID" value="NZ_JAAIJR010000045.1"/>
</dbReference>
<dbReference type="SUPFAM" id="SSF142921">
    <property type="entry name" value="WGR domain-like"/>
    <property type="match status" value="1"/>
</dbReference>
<dbReference type="CDD" id="cd07996">
    <property type="entry name" value="WGR_MMR_like"/>
    <property type="match status" value="1"/>
</dbReference>
<dbReference type="AlphaFoldDB" id="A0A6P1DUG7"/>
<dbReference type="Pfam" id="PF05406">
    <property type="entry name" value="WGR"/>
    <property type="match status" value="1"/>
</dbReference>
<dbReference type="InterPro" id="IPR008893">
    <property type="entry name" value="WGR_domain"/>
</dbReference>
<proteinExistence type="predicted"/>
<reference evidence="4" key="1">
    <citation type="journal article" date="2020" name="Microbiol. Resour. Announc.">
        <title>Draft Genome Sequences of Thiorhodococcus mannitoliphagus and Thiorhodococcus minor, Purple Sulfur Photosynthetic Bacteria in the Gammaproteobacterial Family Chromatiaceae.</title>
        <authorList>
            <person name="Aviles F.A."/>
            <person name="Meyer T.E."/>
            <person name="Kyndt J.A."/>
        </authorList>
    </citation>
    <scope>NUCLEOTIDE SEQUENCE [LARGE SCALE GENOMIC DNA]</scope>
    <source>
        <strain evidence="4">DSM 18266</strain>
    </source>
</reference>
<evidence type="ECO:0000313" key="3">
    <source>
        <dbReference type="EMBL" id="NEX21110.1"/>
    </source>
</evidence>
<evidence type="ECO:0000259" key="2">
    <source>
        <dbReference type="Pfam" id="PF05406"/>
    </source>
</evidence>
<feature type="region of interest" description="Disordered" evidence="1">
    <location>
        <begin position="72"/>
        <end position="95"/>
    </location>
</feature>
<sequence>MQRWINPDKGRYYLVDLVQDLLGDWTLILSWGALGSRGGQMRVMVVASKSAGLEQLETIAKRRRRCGYQLESQGRDLQESQKELTDLETAPQRLT</sequence>
<evidence type="ECO:0000313" key="4">
    <source>
        <dbReference type="Proteomes" id="UP000471640"/>
    </source>
</evidence>
<comment type="caution">
    <text evidence="3">The sequence shown here is derived from an EMBL/GenBank/DDBJ whole genome shotgun (WGS) entry which is preliminary data.</text>
</comment>
<evidence type="ECO:0000256" key="1">
    <source>
        <dbReference type="SAM" id="MobiDB-lite"/>
    </source>
</evidence>
<keyword evidence="4" id="KW-1185">Reference proteome</keyword>
<dbReference type="Proteomes" id="UP000471640">
    <property type="component" value="Unassembled WGS sequence"/>
</dbReference>
<dbReference type="InterPro" id="IPR049809">
    <property type="entry name" value="YehF/YfeS-like_WGR"/>
</dbReference>
<reference evidence="3 4" key="2">
    <citation type="submission" date="2020-02" db="EMBL/GenBank/DDBJ databases">
        <title>Genome sequences of Thiorhodococcus mannitoliphagus and Thiorhodococcus minor, purple sulfur photosynthetic bacteria in the gammaproteobacterial family, Chromatiaceae.</title>
        <authorList>
            <person name="Aviles F.A."/>
            <person name="Meyer T.E."/>
            <person name="Kyndt J.A."/>
        </authorList>
    </citation>
    <scope>NUCLEOTIDE SEQUENCE [LARGE SCALE GENOMIC DNA]</scope>
    <source>
        <strain evidence="3 4">DSM 18266</strain>
    </source>
</reference>
<accession>A0A6P1DUG7</accession>
<protein>
    <submittedName>
        <fullName evidence="3">WGR domain-containing protein</fullName>
    </submittedName>
</protein>